<comment type="PTM">
    <text evidence="5">Carbamylation allows a single lysine to coordinate two divalent metal cations.</text>
</comment>
<protein>
    <submittedName>
        <fullName evidence="7">Dihydropyrimidinase</fullName>
        <ecNumber evidence="7">3.5.2.2</ecNumber>
    </submittedName>
</protein>
<comment type="similarity">
    <text evidence="2">Belongs to the metallo-dependent hydrolases superfamily. Hydantoinase/dihydropyrimidinase family.</text>
</comment>
<dbReference type="InterPro" id="IPR011778">
    <property type="entry name" value="Hydantoinase/dihydroPyrase"/>
</dbReference>
<evidence type="ECO:0000256" key="1">
    <source>
        <dbReference type="ARBA" id="ARBA00001947"/>
    </source>
</evidence>
<evidence type="ECO:0000259" key="6">
    <source>
        <dbReference type="Pfam" id="PF01979"/>
    </source>
</evidence>
<dbReference type="PANTHER" id="PTHR11647:SF1">
    <property type="entry name" value="COLLAPSIN RESPONSE MEDIATOR PROTEIN"/>
    <property type="match status" value="1"/>
</dbReference>
<dbReference type="SUPFAM" id="SSF51338">
    <property type="entry name" value="Composite domain of metallo-dependent hydrolases"/>
    <property type="match status" value="2"/>
</dbReference>
<dbReference type="Gene3D" id="3.20.20.140">
    <property type="entry name" value="Metal-dependent hydrolases"/>
    <property type="match status" value="1"/>
</dbReference>
<keyword evidence="4 7" id="KW-0378">Hydrolase</keyword>
<dbReference type="GO" id="GO:0004157">
    <property type="term" value="F:dihydropyrimidinase activity"/>
    <property type="evidence" value="ECO:0007669"/>
    <property type="project" value="UniProtKB-EC"/>
</dbReference>
<dbReference type="InterPro" id="IPR032466">
    <property type="entry name" value="Metal_Hydrolase"/>
</dbReference>
<reference evidence="7 8" key="1">
    <citation type="submission" date="2006-04" db="EMBL/GenBank/DDBJ databases">
        <authorList>
            <person name="Nierman W.C."/>
        </authorList>
    </citation>
    <scope>NUCLEOTIDE SEQUENCE [LARGE SCALE GENOMIC DNA]</scope>
    <source>
        <strain evidence="7 8">DW4/3-1</strain>
    </source>
</reference>
<keyword evidence="3" id="KW-0479">Metal-binding</keyword>
<dbReference type="EMBL" id="AAMD01000024">
    <property type="protein sequence ID" value="EAU67942.1"/>
    <property type="molecule type" value="Genomic_DNA"/>
</dbReference>
<feature type="domain" description="Amidohydrolase-related" evidence="6">
    <location>
        <begin position="66"/>
        <end position="444"/>
    </location>
</feature>
<evidence type="ECO:0000313" key="7">
    <source>
        <dbReference type="EMBL" id="EAU67942.1"/>
    </source>
</evidence>
<dbReference type="NCBIfam" id="TIGR02033">
    <property type="entry name" value="D-hydantoinase"/>
    <property type="match status" value="1"/>
</dbReference>
<dbReference type="PANTHER" id="PTHR11647">
    <property type="entry name" value="HYDRANTOINASE/DIHYDROPYRIMIDINASE FAMILY MEMBER"/>
    <property type="match status" value="1"/>
</dbReference>
<sequence>MRHSPTGYPALPPARGNMSVLIQNGRIVTAVDDYVADVFIEGEKVSLIGKNLKVAADKVIDATNRLVLPGGIDPHTHFDMPFGGTVSADDFASGTKAAAFGGTTCIIDFAVQTKGQSTLQALDVWHGKAQGKATIDYAFHMIVTDMPDERLPEMRRLADEGITSYKLFMAYPGALYVDDGTLYRAFRQAGENGTRICMHAENGIVIDEIIKAAVKDGKTEPKWHALTRPTRMEAEGVHRAISIAEVAQVPLYIVHLSSSDALEEVKRGRARGVDVIAETCPQYLFLDQSYYEREGFEGAKWVMTPALRERWNQDELWQGLKFRDLETIATDHCPFCFKDQKELGKSSFTKIPNGAPGVENRMSLVYNGGVVSGRISLNRFVELTSTAAAKAFGLFPKKGTIAVGSDADIVIFDPDRKETISVNNPHTHHMRVDYSAYEGFVVQGFTETVLSRGRVLIEKNELKTEGGGQFVKRALCNALLR</sequence>
<dbReference type="EC" id="3.5.2.2" evidence="7"/>
<dbReference type="AlphaFoldDB" id="Q097R0"/>
<comment type="caution">
    <text evidence="7">The sequence shown here is derived from an EMBL/GenBank/DDBJ whole genome shotgun (WGS) entry which is preliminary data.</text>
</comment>
<gene>
    <name evidence="7" type="primary">hydA</name>
    <name evidence="7" type="ORF">STIAU_3369</name>
</gene>
<feature type="modified residue" description="N6-carboxylysine" evidence="5">
    <location>
        <position position="166"/>
    </location>
</feature>
<dbReference type="InterPro" id="IPR006680">
    <property type="entry name" value="Amidohydro-rel"/>
</dbReference>
<dbReference type="InterPro" id="IPR011059">
    <property type="entry name" value="Metal-dep_hydrolase_composite"/>
</dbReference>
<evidence type="ECO:0000256" key="4">
    <source>
        <dbReference type="ARBA" id="ARBA00022801"/>
    </source>
</evidence>
<dbReference type="SUPFAM" id="SSF51556">
    <property type="entry name" value="Metallo-dependent hydrolases"/>
    <property type="match status" value="1"/>
</dbReference>
<dbReference type="GO" id="GO:0005829">
    <property type="term" value="C:cytosol"/>
    <property type="evidence" value="ECO:0007669"/>
    <property type="project" value="TreeGrafter"/>
</dbReference>
<evidence type="ECO:0000256" key="2">
    <source>
        <dbReference type="ARBA" id="ARBA00008829"/>
    </source>
</evidence>
<comment type="cofactor">
    <cofactor evidence="1">
        <name>Zn(2+)</name>
        <dbReference type="ChEBI" id="CHEBI:29105"/>
    </cofactor>
</comment>
<dbReference type="GO" id="GO:0046872">
    <property type="term" value="F:metal ion binding"/>
    <property type="evidence" value="ECO:0007669"/>
    <property type="project" value="UniProtKB-KW"/>
</dbReference>
<name>Q097R0_STIAD</name>
<evidence type="ECO:0000256" key="3">
    <source>
        <dbReference type="ARBA" id="ARBA00022723"/>
    </source>
</evidence>
<dbReference type="CDD" id="cd01314">
    <property type="entry name" value="D-HYD"/>
    <property type="match status" value="1"/>
</dbReference>
<dbReference type="Proteomes" id="UP000032702">
    <property type="component" value="Unassembled WGS sequence"/>
</dbReference>
<dbReference type="FunFam" id="3.20.20.140:FF:000076">
    <property type="entry name" value="Dihydropyrimidinase like 2"/>
    <property type="match status" value="1"/>
</dbReference>
<dbReference type="InterPro" id="IPR050378">
    <property type="entry name" value="Metallo-dep_Hydrolases_sf"/>
</dbReference>
<dbReference type="Gene3D" id="2.30.40.10">
    <property type="entry name" value="Urease, subunit C, domain 1"/>
    <property type="match status" value="1"/>
</dbReference>
<dbReference type="PATRIC" id="fig|378806.16.peg.7205"/>
<evidence type="ECO:0000313" key="8">
    <source>
        <dbReference type="Proteomes" id="UP000032702"/>
    </source>
</evidence>
<evidence type="ECO:0000256" key="5">
    <source>
        <dbReference type="PIRSR" id="PIRSR611778-50"/>
    </source>
</evidence>
<proteinExistence type="inferred from homology"/>
<accession>Q097R0</accession>
<dbReference type="Pfam" id="PF01979">
    <property type="entry name" value="Amidohydro_1"/>
    <property type="match status" value="1"/>
</dbReference>
<organism evidence="7 8">
    <name type="scientific">Stigmatella aurantiaca (strain DW4/3-1)</name>
    <dbReference type="NCBI Taxonomy" id="378806"/>
    <lineage>
        <taxon>Bacteria</taxon>
        <taxon>Pseudomonadati</taxon>
        <taxon>Myxococcota</taxon>
        <taxon>Myxococcia</taxon>
        <taxon>Myxococcales</taxon>
        <taxon>Cystobacterineae</taxon>
        <taxon>Archangiaceae</taxon>
        <taxon>Stigmatella</taxon>
    </lineage>
</organism>